<name>A0A8S5QV14_9VIRU</name>
<evidence type="ECO:0000313" key="2">
    <source>
        <dbReference type="EMBL" id="DAE22657.1"/>
    </source>
</evidence>
<dbReference type="SUPFAM" id="SSF54001">
    <property type="entry name" value="Cysteine proteinases"/>
    <property type="match status" value="1"/>
</dbReference>
<organism evidence="2">
    <name type="scientific">Phage sp. ctfRs3</name>
    <dbReference type="NCBI Taxonomy" id="2826751"/>
    <lineage>
        <taxon>Viruses</taxon>
    </lineage>
</organism>
<proteinExistence type="predicted"/>
<dbReference type="Gene3D" id="3.90.1720.10">
    <property type="entry name" value="endopeptidase domain like (from Nostoc punctiforme)"/>
    <property type="match status" value="1"/>
</dbReference>
<feature type="domain" description="Peptidase C51" evidence="1">
    <location>
        <begin position="1"/>
        <end position="134"/>
    </location>
</feature>
<accession>A0A8S5QV14</accession>
<evidence type="ECO:0000259" key="1">
    <source>
        <dbReference type="PROSITE" id="PS50911"/>
    </source>
</evidence>
<sequence>MTYDEFIKKHNGVAVNYDGAAGKQCVDLATAYFNEVFSSGIKNFWYDAHHFWDLFDKNTWLKANFIKVKNTPSFVPKKGDVAIWSGTLNGGWGHIAICTGEGNTSYFYSYDQNWSGKACTKVKHTYDHIAGFLRPKNQSKISAKVLDKTGYKQGNKTNGVLALKELLLLAKAVKLHSVGMDKNGTYGKGTAKAVNTLLKKWGYYENGIAGVNFIKKLSDEITKKIK</sequence>
<dbReference type="EMBL" id="BK015736">
    <property type="protein sequence ID" value="DAE22657.1"/>
    <property type="molecule type" value="Genomic_DNA"/>
</dbReference>
<dbReference type="InterPro" id="IPR038765">
    <property type="entry name" value="Papain-like_cys_pep_sf"/>
</dbReference>
<dbReference type="InterPro" id="IPR007921">
    <property type="entry name" value="CHAP_dom"/>
</dbReference>
<reference evidence="2" key="1">
    <citation type="journal article" date="2021" name="Proc. Natl. Acad. Sci. U.S.A.">
        <title>A Catalog of Tens of Thousands of Viruses from Human Metagenomes Reveals Hidden Associations with Chronic Diseases.</title>
        <authorList>
            <person name="Tisza M.J."/>
            <person name="Buck C.B."/>
        </authorList>
    </citation>
    <scope>NUCLEOTIDE SEQUENCE</scope>
    <source>
        <strain evidence="2">CtfRs3</strain>
    </source>
</reference>
<dbReference type="PROSITE" id="PS50911">
    <property type="entry name" value="CHAP"/>
    <property type="match status" value="1"/>
</dbReference>
<protein>
    <submittedName>
        <fullName evidence="2">Endolysin</fullName>
    </submittedName>
</protein>
<dbReference type="Pfam" id="PF05257">
    <property type="entry name" value="CHAP"/>
    <property type="match status" value="1"/>
</dbReference>